<evidence type="ECO:0000313" key="3">
    <source>
        <dbReference type="Proteomes" id="UP000032049"/>
    </source>
</evidence>
<evidence type="ECO:0000313" key="2">
    <source>
        <dbReference type="EMBL" id="KIO78284.1"/>
    </source>
</evidence>
<dbReference type="PANTHER" id="PTHR38593:SF1">
    <property type="entry name" value="BLR2558 PROTEIN"/>
    <property type="match status" value="1"/>
</dbReference>
<dbReference type="EMBL" id="JXRA01000017">
    <property type="protein sequence ID" value="KIO78284.1"/>
    <property type="molecule type" value="Genomic_DNA"/>
</dbReference>
<protein>
    <recommendedName>
        <fullName evidence="1">DUF4142 domain-containing protein</fullName>
    </recommendedName>
</protein>
<name>A0A0D0G0H0_9SPHI</name>
<accession>A0A0D0G0H0</accession>
<feature type="domain" description="DUF4142" evidence="1">
    <location>
        <begin position="42"/>
        <end position="171"/>
    </location>
</feature>
<keyword evidence="3" id="KW-1185">Reference proteome</keyword>
<dbReference type="InterPro" id="IPR025419">
    <property type="entry name" value="DUF4142"/>
</dbReference>
<dbReference type="Gene3D" id="1.20.1260.10">
    <property type="match status" value="1"/>
</dbReference>
<reference evidence="2 3" key="1">
    <citation type="submission" date="2015-01" db="EMBL/GenBank/DDBJ databases">
        <title>Draft genome sequence of Pedobacter sp. NL19 isolated from sludge of an effluent treatment pond in an abandoned uranium mine.</title>
        <authorList>
            <person name="Santos T."/>
            <person name="Caetano T."/>
            <person name="Covas C."/>
            <person name="Cruz A."/>
            <person name="Mendo S."/>
        </authorList>
    </citation>
    <scope>NUCLEOTIDE SEQUENCE [LARGE SCALE GENOMIC DNA]</scope>
    <source>
        <strain evidence="2 3">NL19</strain>
    </source>
</reference>
<dbReference type="Proteomes" id="UP000032049">
    <property type="component" value="Unassembled WGS sequence"/>
</dbReference>
<proteinExistence type="predicted"/>
<evidence type="ECO:0000259" key="1">
    <source>
        <dbReference type="Pfam" id="PF13628"/>
    </source>
</evidence>
<comment type="caution">
    <text evidence="2">The sequence shown here is derived from an EMBL/GenBank/DDBJ whole genome shotgun (WGS) entry which is preliminary data.</text>
</comment>
<dbReference type="STRING" id="1503925.TH53_04520"/>
<dbReference type="Pfam" id="PF13628">
    <property type="entry name" value="DUF4142"/>
    <property type="match status" value="1"/>
</dbReference>
<dbReference type="AlphaFoldDB" id="A0A0D0G0H0"/>
<gene>
    <name evidence="2" type="ORF">TH53_04520</name>
</gene>
<organism evidence="2 3">
    <name type="scientific">Pedobacter lusitanus</name>
    <dbReference type="NCBI Taxonomy" id="1503925"/>
    <lineage>
        <taxon>Bacteria</taxon>
        <taxon>Pseudomonadati</taxon>
        <taxon>Bacteroidota</taxon>
        <taxon>Sphingobacteriia</taxon>
        <taxon>Sphingobacteriales</taxon>
        <taxon>Sphingobacteriaceae</taxon>
        <taxon>Pedobacter</taxon>
    </lineage>
</organism>
<dbReference type="InterPro" id="IPR012347">
    <property type="entry name" value="Ferritin-like"/>
</dbReference>
<dbReference type="OrthoDB" id="883203at2"/>
<dbReference type="PANTHER" id="PTHR38593">
    <property type="entry name" value="BLR2558 PROTEIN"/>
    <property type="match status" value="1"/>
</dbReference>
<sequence length="186" mass="20936">MENLRNYAIIAIAICTIAMCSTENAPAENKDYICRPADSLNTEHFIKQMSASNAKELSLSKLAKKRSRNSKVREYATRVMDACILANSDLAPFAILKNIKMPDSVTIDSDNSYTTLQQSGRADFDKEYLSMITDSHNQAIALLTNMAMARDTAISSFADKHLPVFRRHLDEGNYLSRHLHRKMKTS</sequence>
<dbReference type="RefSeq" id="WP_041878790.1">
    <property type="nucleotide sequence ID" value="NZ_CP157278.1"/>
</dbReference>